<sequence>MTGVPGAGKTLAGLNLANSWHNSDETDHAVFLSGNGPLVDVLREALARNEVSTSKTKGEKIKKTAILSKTKAFIQNIHHFRDDAIESTNPPIEKIVVFDEAQRAWTLEQTSKFMKTKKGKAHFNQSEPEFLIGVMNRHKGWAVIICLIGGGQEINTGEAGIQEWLRAISKSYSNWDVYVSNKLTDSEYTQGNDILCNITSNKLYINNDLHLSVSIRSFRSEKVAAFVKSMLDNDYAMSQKHYETISKTYPFVMSRNINAAKRWIKKQARGTERYGIVASSGAVRLKPIGYNVRASINPVYWFLNPKDDVRSSFYLEDVATEFDVQGLELDWVCLIWDADLRYMAGDWELKHFKGSSWQEVNSTEARQYLKNAYRVLLTRARQGIIIVIPEGDDEDYTRLSSFYDGTYEYFKKIGIQEIT</sequence>
<protein>
    <recommendedName>
        <fullName evidence="1">Schlafen group 3-like DNA/RNA helicase domain-containing protein</fullName>
    </recommendedName>
</protein>
<reference evidence="2 3" key="1">
    <citation type="journal article" date="2013" name="PLoS ONE">
        <title>Genome-Wide Relatedness of Treponema pedis, from Gingiva and Necrotic Skin Lesions of Pigs, with the Human Oral Pathogen Treponema denticola.</title>
        <authorList>
            <person name="Svartstrom O."/>
            <person name="Mushtaq M."/>
            <person name="Pringle M."/>
            <person name="Segerman B."/>
        </authorList>
    </citation>
    <scope>NUCLEOTIDE SEQUENCE [LARGE SCALE GENOMIC DNA]</scope>
    <source>
        <strain evidence="2">T A4</strain>
    </source>
</reference>
<dbReference type="PATRIC" id="fig|1291379.3.peg.647"/>
<organism evidence="2 3">
    <name type="scientific">Treponema pedis str. T A4</name>
    <dbReference type="NCBI Taxonomy" id="1291379"/>
    <lineage>
        <taxon>Bacteria</taxon>
        <taxon>Pseudomonadati</taxon>
        <taxon>Spirochaetota</taxon>
        <taxon>Spirochaetia</taxon>
        <taxon>Spirochaetales</taxon>
        <taxon>Treponemataceae</taxon>
        <taxon>Treponema</taxon>
    </lineage>
</organism>
<keyword evidence="3" id="KW-1185">Reference proteome</keyword>
<name>S5ZYK2_9SPIR</name>
<evidence type="ECO:0000313" key="3">
    <source>
        <dbReference type="Proteomes" id="UP000015620"/>
    </source>
</evidence>
<dbReference type="EMBL" id="CP004120">
    <property type="protein sequence ID" value="AGT43138.1"/>
    <property type="molecule type" value="Genomic_DNA"/>
</dbReference>
<dbReference type="KEGG" id="tped:TPE_0642"/>
<gene>
    <name evidence="2" type="ORF">TPE_0642</name>
</gene>
<dbReference type="InterPro" id="IPR018647">
    <property type="entry name" value="SLFN_3-like_DNA/RNA_helicase"/>
</dbReference>
<dbReference type="Proteomes" id="UP000015620">
    <property type="component" value="Chromosome"/>
</dbReference>
<dbReference type="SUPFAM" id="SSF52540">
    <property type="entry name" value="P-loop containing nucleoside triphosphate hydrolases"/>
    <property type="match status" value="1"/>
</dbReference>
<dbReference type="HOGENOM" id="CLU_031446_0_0_12"/>
<dbReference type="InterPro" id="IPR027417">
    <property type="entry name" value="P-loop_NTPase"/>
</dbReference>
<dbReference type="AlphaFoldDB" id="S5ZYK2"/>
<accession>S5ZYK2</accession>
<proteinExistence type="predicted"/>
<evidence type="ECO:0000313" key="2">
    <source>
        <dbReference type="EMBL" id="AGT43138.1"/>
    </source>
</evidence>
<feature type="domain" description="Schlafen group 3-like DNA/RNA helicase" evidence="1">
    <location>
        <begin position="2"/>
        <end position="389"/>
    </location>
</feature>
<evidence type="ECO:0000259" key="1">
    <source>
        <dbReference type="Pfam" id="PF09848"/>
    </source>
</evidence>
<dbReference type="Pfam" id="PF09848">
    <property type="entry name" value="SLFN-g3_helicase"/>
    <property type="match status" value="1"/>
</dbReference>